<dbReference type="Pfam" id="PF13238">
    <property type="entry name" value="AAA_18"/>
    <property type="match status" value="1"/>
</dbReference>
<reference evidence="1 2" key="1">
    <citation type="submission" date="2021-03" db="EMBL/GenBank/DDBJ databases">
        <title>Paenibacillus artemisicola MWE-103 whole genome sequence.</title>
        <authorList>
            <person name="Ham Y.J."/>
        </authorList>
    </citation>
    <scope>NUCLEOTIDE SEQUENCE [LARGE SCALE GENOMIC DNA]</scope>
    <source>
        <strain evidence="1 2">MWE-103</strain>
    </source>
</reference>
<evidence type="ECO:0000313" key="1">
    <source>
        <dbReference type="EMBL" id="MBO7744485.1"/>
    </source>
</evidence>
<organism evidence="1 2">
    <name type="scientific">Paenibacillus artemisiicola</name>
    <dbReference type="NCBI Taxonomy" id="1172618"/>
    <lineage>
        <taxon>Bacteria</taxon>
        <taxon>Bacillati</taxon>
        <taxon>Bacillota</taxon>
        <taxon>Bacilli</taxon>
        <taxon>Bacillales</taxon>
        <taxon>Paenibacillaceae</taxon>
        <taxon>Paenibacillus</taxon>
    </lineage>
</organism>
<sequence length="167" mass="19109">MSAYLITGEAGTGKSTLAIELHKRGYIAYDGDRTPGLTYHADRSTGRPITEMLDQYAETDWVWDRNRLRELLNNPRDVFITGATSNQQNFYPVFRKIFMLTIDAETLTYRLQNRSAGDYGMHPEELKEILRTFEGFQRRTIEEDGAIPIDATQPLTKVADDIIAYLP</sequence>
<proteinExistence type="predicted"/>
<gene>
    <name evidence="1" type="ORF">I8J29_09780</name>
</gene>
<comment type="caution">
    <text evidence="1">The sequence shown here is derived from an EMBL/GenBank/DDBJ whole genome shotgun (WGS) entry which is preliminary data.</text>
</comment>
<dbReference type="RefSeq" id="WP_208847423.1">
    <property type="nucleotide sequence ID" value="NZ_JAGGDJ010000004.1"/>
</dbReference>
<dbReference type="EMBL" id="JAGGDJ010000004">
    <property type="protein sequence ID" value="MBO7744485.1"/>
    <property type="molecule type" value="Genomic_DNA"/>
</dbReference>
<dbReference type="Gene3D" id="3.40.50.300">
    <property type="entry name" value="P-loop containing nucleotide triphosphate hydrolases"/>
    <property type="match status" value="1"/>
</dbReference>
<name>A0ABS3W847_9BACL</name>
<keyword evidence="2" id="KW-1185">Reference proteome</keyword>
<dbReference type="InterPro" id="IPR027417">
    <property type="entry name" value="P-loop_NTPase"/>
</dbReference>
<protein>
    <submittedName>
        <fullName evidence="1">AAA family ATPase</fullName>
    </submittedName>
</protein>
<dbReference type="SUPFAM" id="SSF52540">
    <property type="entry name" value="P-loop containing nucleoside triphosphate hydrolases"/>
    <property type="match status" value="1"/>
</dbReference>
<accession>A0ABS3W847</accession>
<dbReference type="Proteomes" id="UP000670947">
    <property type="component" value="Unassembled WGS sequence"/>
</dbReference>
<evidence type="ECO:0000313" key="2">
    <source>
        <dbReference type="Proteomes" id="UP000670947"/>
    </source>
</evidence>